<evidence type="ECO:0000313" key="2">
    <source>
        <dbReference type="EMBL" id="SBW21163.1"/>
    </source>
</evidence>
<dbReference type="Proteomes" id="UP000199013">
    <property type="component" value="Unassembled WGS sequence"/>
</dbReference>
<feature type="transmembrane region" description="Helical" evidence="1">
    <location>
        <begin position="101"/>
        <end position="118"/>
    </location>
</feature>
<dbReference type="EMBL" id="FLUV01000797">
    <property type="protein sequence ID" value="SBW21163.1"/>
    <property type="molecule type" value="Genomic_DNA"/>
</dbReference>
<reference evidence="3" key="1">
    <citation type="submission" date="2016-02" db="EMBL/GenBank/DDBJ databases">
        <authorList>
            <person name="Wibberg D."/>
        </authorList>
    </citation>
    <scope>NUCLEOTIDE SEQUENCE [LARGE SCALE GENOMIC DNA]</scope>
</reference>
<organism evidence="2 3">
    <name type="scientific">Candidatus Protofrankia californiensis</name>
    <dbReference type="NCBI Taxonomy" id="1839754"/>
    <lineage>
        <taxon>Bacteria</taxon>
        <taxon>Bacillati</taxon>
        <taxon>Actinomycetota</taxon>
        <taxon>Actinomycetes</taxon>
        <taxon>Frankiales</taxon>
        <taxon>Frankiaceae</taxon>
        <taxon>Protofrankia</taxon>
    </lineage>
</organism>
<dbReference type="Pfam" id="PF12277">
    <property type="entry name" value="DUF3618"/>
    <property type="match status" value="1"/>
</dbReference>
<keyword evidence="1" id="KW-0472">Membrane</keyword>
<evidence type="ECO:0000313" key="3">
    <source>
        <dbReference type="Proteomes" id="UP000199013"/>
    </source>
</evidence>
<gene>
    <name evidence="2" type="ORF">FDG2_1926</name>
</gene>
<name>A0A1C3NWN7_9ACTN</name>
<keyword evidence="1" id="KW-0812">Transmembrane</keyword>
<dbReference type="AlphaFoldDB" id="A0A1C3NWN7"/>
<evidence type="ECO:0008006" key="4">
    <source>
        <dbReference type="Google" id="ProtNLM"/>
    </source>
</evidence>
<keyword evidence="3" id="KW-1185">Reference proteome</keyword>
<protein>
    <recommendedName>
        <fullName evidence="4">DUF3618 domain-containing protein</fullName>
    </recommendedName>
</protein>
<dbReference type="InterPro" id="IPR022062">
    <property type="entry name" value="DUF3618"/>
</dbReference>
<accession>A0A1C3NWN7</accession>
<proteinExistence type="predicted"/>
<evidence type="ECO:0000256" key="1">
    <source>
        <dbReference type="SAM" id="Phobius"/>
    </source>
</evidence>
<keyword evidence="1" id="KW-1133">Transmembrane helix</keyword>
<sequence>MPQDPAAIQQQIENTRAELAVTLDAIAELVSPRRVAERTGEQIRGRVAELRQKVIAGSFGAPVAISADSGAAGNGFGGPADRQELPAGFDSGLVVQRTVRWDRVAAVGGGALVLLVGVRRRRRRRRRDIA</sequence>